<evidence type="ECO:0000313" key="2">
    <source>
        <dbReference type="EMBL" id="KAF2276932.1"/>
    </source>
</evidence>
<name>A0A6A6JKD1_WESOR</name>
<sequence length="171" mass="19283">MVQMQEDEAICSERRDLQRLQLDQVYATVRPSAVHRPATPRDITSAGEGVASQPTSTQNTTSSSPVSSAGKEDTCQTVKDFFKWLIAQQPAEDRGPYEAAQRVVIEEMWTIKDLKDMAKLKSDLHDLAVNRYKLKDGVVRHFKEELRHFKSVYRTASSLVEIGTNLGTESR</sequence>
<evidence type="ECO:0000313" key="3">
    <source>
        <dbReference type="Proteomes" id="UP000800097"/>
    </source>
</evidence>
<dbReference type="AlphaFoldDB" id="A0A6A6JKD1"/>
<feature type="compositionally biased region" description="Low complexity" evidence="1">
    <location>
        <begin position="52"/>
        <end position="68"/>
    </location>
</feature>
<dbReference type="Proteomes" id="UP000800097">
    <property type="component" value="Unassembled WGS sequence"/>
</dbReference>
<gene>
    <name evidence="2" type="ORF">EI97DRAFT_500600</name>
</gene>
<dbReference type="RefSeq" id="XP_033654471.1">
    <property type="nucleotide sequence ID" value="XM_033802668.1"/>
</dbReference>
<reference evidence="2" key="1">
    <citation type="journal article" date="2020" name="Stud. Mycol.">
        <title>101 Dothideomycetes genomes: a test case for predicting lifestyles and emergence of pathogens.</title>
        <authorList>
            <person name="Haridas S."/>
            <person name="Albert R."/>
            <person name="Binder M."/>
            <person name="Bloem J."/>
            <person name="Labutti K."/>
            <person name="Salamov A."/>
            <person name="Andreopoulos B."/>
            <person name="Baker S."/>
            <person name="Barry K."/>
            <person name="Bills G."/>
            <person name="Bluhm B."/>
            <person name="Cannon C."/>
            <person name="Castanera R."/>
            <person name="Culley D."/>
            <person name="Daum C."/>
            <person name="Ezra D."/>
            <person name="Gonzalez J."/>
            <person name="Henrissat B."/>
            <person name="Kuo A."/>
            <person name="Liang C."/>
            <person name="Lipzen A."/>
            <person name="Lutzoni F."/>
            <person name="Magnuson J."/>
            <person name="Mondo S."/>
            <person name="Nolan M."/>
            <person name="Ohm R."/>
            <person name="Pangilinan J."/>
            <person name="Park H.-J."/>
            <person name="Ramirez L."/>
            <person name="Alfaro M."/>
            <person name="Sun H."/>
            <person name="Tritt A."/>
            <person name="Yoshinaga Y."/>
            <person name="Zwiers L.-H."/>
            <person name="Turgeon B."/>
            <person name="Goodwin S."/>
            <person name="Spatafora J."/>
            <person name="Crous P."/>
            <person name="Grigoriev I."/>
        </authorList>
    </citation>
    <scope>NUCLEOTIDE SEQUENCE</scope>
    <source>
        <strain evidence="2">CBS 379.55</strain>
    </source>
</reference>
<proteinExistence type="predicted"/>
<protein>
    <submittedName>
        <fullName evidence="2">Uncharacterized protein</fullName>
    </submittedName>
</protein>
<dbReference type="GeneID" id="54555843"/>
<organism evidence="2 3">
    <name type="scientific">Westerdykella ornata</name>
    <dbReference type="NCBI Taxonomy" id="318751"/>
    <lineage>
        <taxon>Eukaryota</taxon>
        <taxon>Fungi</taxon>
        <taxon>Dikarya</taxon>
        <taxon>Ascomycota</taxon>
        <taxon>Pezizomycotina</taxon>
        <taxon>Dothideomycetes</taxon>
        <taxon>Pleosporomycetidae</taxon>
        <taxon>Pleosporales</taxon>
        <taxon>Sporormiaceae</taxon>
        <taxon>Westerdykella</taxon>
    </lineage>
</organism>
<feature type="region of interest" description="Disordered" evidence="1">
    <location>
        <begin position="30"/>
        <end position="72"/>
    </location>
</feature>
<evidence type="ECO:0000256" key="1">
    <source>
        <dbReference type="SAM" id="MobiDB-lite"/>
    </source>
</evidence>
<dbReference type="OrthoDB" id="3800774at2759"/>
<accession>A0A6A6JKD1</accession>
<keyword evidence="3" id="KW-1185">Reference proteome</keyword>
<dbReference type="EMBL" id="ML986491">
    <property type="protein sequence ID" value="KAF2276932.1"/>
    <property type="molecule type" value="Genomic_DNA"/>
</dbReference>